<dbReference type="InterPro" id="IPR002104">
    <property type="entry name" value="Integrase_catalytic"/>
</dbReference>
<dbReference type="AlphaFoldDB" id="A0A9D2B803"/>
<dbReference type="GO" id="GO:0007059">
    <property type="term" value="P:chromosome segregation"/>
    <property type="evidence" value="ECO:0007669"/>
    <property type="project" value="UniProtKB-KW"/>
</dbReference>
<dbReference type="Pfam" id="PF00589">
    <property type="entry name" value="Phage_integrase"/>
    <property type="match status" value="1"/>
</dbReference>
<keyword evidence="10" id="KW-0131">Cell cycle</keyword>
<evidence type="ECO:0000313" key="15">
    <source>
        <dbReference type="EMBL" id="HIX66416.1"/>
    </source>
</evidence>
<dbReference type="InterPro" id="IPR010998">
    <property type="entry name" value="Integrase_recombinase_N"/>
</dbReference>
<evidence type="ECO:0000256" key="6">
    <source>
        <dbReference type="ARBA" id="ARBA00022829"/>
    </source>
</evidence>
<evidence type="ECO:0000256" key="4">
    <source>
        <dbReference type="ARBA" id="ARBA00022490"/>
    </source>
</evidence>
<evidence type="ECO:0000256" key="11">
    <source>
        <dbReference type="PROSITE-ProRule" id="PRU01248"/>
    </source>
</evidence>
<dbReference type="InterPro" id="IPR050090">
    <property type="entry name" value="Tyrosine_recombinase_XerCD"/>
</dbReference>
<evidence type="ECO:0000259" key="13">
    <source>
        <dbReference type="PROSITE" id="PS51898"/>
    </source>
</evidence>
<reference evidence="15" key="1">
    <citation type="journal article" date="2021" name="PeerJ">
        <title>Extensive microbial diversity within the chicken gut microbiome revealed by metagenomics and culture.</title>
        <authorList>
            <person name="Gilroy R."/>
            <person name="Ravi A."/>
            <person name="Getino M."/>
            <person name="Pursley I."/>
            <person name="Horton D.L."/>
            <person name="Alikhan N.F."/>
            <person name="Baker D."/>
            <person name="Gharbi K."/>
            <person name="Hall N."/>
            <person name="Watson M."/>
            <person name="Adriaenssens E.M."/>
            <person name="Foster-Nyarko E."/>
            <person name="Jarju S."/>
            <person name="Secka A."/>
            <person name="Antonio M."/>
            <person name="Oren A."/>
            <person name="Chaudhuri R.R."/>
            <person name="La Ragione R."/>
            <person name="Hildebrand F."/>
            <person name="Pallen M.J."/>
        </authorList>
    </citation>
    <scope>NUCLEOTIDE SEQUENCE</scope>
    <source>
        <strain evidence="15">CHK188-5543</strain>
    </source>
</reference>
<comment type="similarity">
    <text evidence="3">Belongs to the 'phage' integrase family.</text>
</comment>
<keyword evidence="4" id="KW-0963">Cytoplasm</keyword>
<dbReference type="GO" id="GO:0006310">
    <property type="term" value="P:DNA recombination"/>
    <property type="evidence" value="ECO:0007669"/>
    <property type="project" value="UniProtKB-KW"/>
</dbReference>
<keyword evidence="5" id="KW-0132">Cell division</keyword>
<accession>A0A9D2B803</accession>
<dbReference type="GO" id="GO:0015074">
    <property type="term" value="P:DNA integration"/>
    <property type="evidence" value="ECO:0007669"/>
    <property type="project" value="UniProtKB-KW"/>
</dbReference>
<keyword evidence="6" id="KW-0159">Chromosome partition</keyword>
<evidence type="ECO:0000313" key="16">
    <source>
        <dbReference type="Proteomes" id="UP000886800"/>
    </source>
</evidence>
<dbReference type="InterPro" id="IPR011010">
    <property type="entry name" value="DNA_brk_join_enz"/>
</dbReference>
<comment type="subcellular location">
    <subcellularLocation>
        <location evidence="2">Cytoplasm</location>
    </subcellularLocation>
</comment>
<keyword evidence="9" id="KW-0233">DNA recombination</keyword>
<feature type="compositionally biased region" description="Low complexity" evidence="12">
    <location>
        <begin position="318"/>
        <end position="330"/>
    </location>
</feature>
<proteinExistence type="inferred from homology"/>
<reference evidence="15" key="2">
    <citation type="submission" date="2021-04" db="EMBL/GenBank/DDBJ databases">
        <authorList>
            <person name="Gilroy R."/>
        </authorList>
    </citation>
    <scope>NUCLEOTIDE SEQUENCE</scope>
    <source>
        <strain evidence="15">CHK188-5543</strain>
    </source>
</reference>
<dbReference type="SUPFAM" id="SSF56349">
    <property type="entry name" value="DNA breaking-rejoining enzymes"/>
    <property type="match status" value="1"/>
</dbReference>
<evidence type="ECO:0000256" key="5">
    <source>
        <dbReference type="ARBA" id="ARBA00022618"/>
    </source>
</evidence>
<evidence type="ECO:0000256" key="9">
    <source>
        <dbReference type="ARBA" id="ARBA00023172"/>
    </source>
</evidence>
<comment type="caution">
    <text evidence="15">The sequence shown here is derived from an EMBL/GenBank/DDBJ whole genome shotgun (WGS) entry which is preliminary data.</text>
</comment>
<dbReference type="PANTHER" id="PTHR30349">
    <property type="entry name" value="PHAGE INTEGRASE-RELATED"/>
    <property type="match status" value="1"/>
</dbReference>
<gene>
    <name evidence="15" type="ORF">H9736_09230</name>
</gene>
<dbReference type="Gene3D" id="1.10.443.10">
    <property type="entry name" value="Intergrase catalytic core"/>
    <property type="match status" value="1"/>
</dbReference>
<dbReference type="GO" id="GO:0005737">
    <property type="term" value="C:cytoplasm"/>
    <property type="evidence" value="ECO:0007669"/>
    <property type="project" value="UniProtKB-SubCell"/>
</dbReference>
<evidence type="ECO:0000256" key="2">
    <source>
        <dbReference type="ARBA" id="ARBA00004496"/>
    </source>
</evidence>
<feature type="region of interest" description="Disordered" evidence="12">
    <location>
        <begin position="312"/>
        <end position="371"/>
    </location>
</feature>
<evidence type="ECO:0000256" key="8">
    <source>
        <dbReference type="ARBA" id="ARBA00023125"/>
    </source>
</evidence>
<evidence type="ECO:0000256" key="3">
    <source>
        <dbReference type="ARBA" id="ARBA00008857"/>
    </source>
</evidence>
<dbReference type="Proteomes" id="UP000886800">
    <property type="component" value="Unassembled WGS sequence"/>
</dbReference>
<comment type="function">
    <text evidence="1">Site-specific tyrosine recombinase, which acts by catalyzing the cutting and rejoining of the recombining DNA molecules.</text>
</comment>
<dbReference type="InterPro" id="IPR044068">
    <property type="entry name" value="CB"/>
</dbReference>
<organism evidence="15 16">
    <name type="scientific">Candidatus Anaerotruncus excrementipullorum</name>
    <dbReference type="NCBI Taxonomy" id="2838465"/>
    <lineage>
        <taxon>Bacteria</taxon>
        <taxon>Bacillati</taxon>
        <taxon>Bacillota</taxon>
        <taxon>Clostridia</taxon>
        <taxon>Eubacteriales</taxon>
        <taxon>Oscillospiraceae</taxon>
        <taxon>Anaerotruncus</taxon>
    </lineage>
</organism>
<feature type="domain" description="Tyr recombinase" evidence="13">
    <location>
        <begin position="137"/>
        <end position="320"/>
    </location>
</feature>
<evidence type="ECO:0000256" key="1">
    <source>
        <dbReference type="ARBA" id="ARBA00003283"/>
    </source>
</evidence>
<dbReference type="Pfam" id="PF02899">
    <property type="entry name" value="Phage_int_SAM_1"/>
    <property type="match status" value="1"/>
</dbReference>
<dbReference type="PANTHER" id="PTHR30349:SF77">
    <property type="entry name" value="TYROSINE RECOMBINASE XERC"/>
    <property type="match status" value="1"/>
</dbReference>
<dbReference type="GO" id="GO:0051301">
    <property type="term" value="P:cell division"/>
    <property type="evidence" value="ECO:0007669"/>
    <property type="project" value="UniProtKB-KW"/>
</dbReference>
<evidence type="ECO:0000256" key="10">
    <source>
        <dbReference type="ARBA" id="ARBA00023306"/>
    </source>
</evidence>
<evidence type="ECO:0000259" key="14">
    <source>
        <dbReference type="PROSITE" id="PS51900"/>
    </source>
</evidence>
<dbReference type="EMBL" id="DXES01000193">
    <property type="protein sequence ID" value="HIX66416.1"/>
    <property type="molecule type" value="Genomic_DNA"/>
</dbReference>
<dbReference type="InterPro" id="IPR013762">
    <property type="entry name" value="Integrase-like_cat_sf"/>
</dbReference>
<evidence type="ECO:0000256" key="12">
    <source>
        <dbReference type="SAM" id="MobiDB-lite"/>
    </source>
</evidence>
<name>A0A9D2B803_9FIRM</name>
<feature type="domain" description="Core-binding (CB)" evidence="14">
    <location>
        <begin position="7"/>
        <end position="115"/>
    </location>
</feature>
<dbReference type="GO" id="GO:0003677">
    <property type="term" value="F:DNA binding"/>
    <property type="evidence" value="ECO:0007669"/>
    <property type="project" value="UniProtKB-UniRule"/>
</dbReference>
<dbReference type="PROSITE" id="PS51898">
    <property type="entry name" value="TYR_RECOMBINASE"/>
    <property type="match status" value="1"/>
</dbReference>
<dbReference type="InterPro" id="IPR004107">
    <property type="entry name" value="Integrase_SAM-like_N"/>
</dbReference>
<dbReference type="PROSITE" id="PS51900">
    <property type="entry name" value="CB"/>
    <property type="match status" value="1"/>
</dbReference>
<sequence length="371" mass="41760">MSVADYQDCPSYLQEFLFYMLTIRGRSPRTVDAYHVDLRAFLRYIKSAKLLRQPSPAPEDLQQLAIHDLPLQTISEITLADVYGFLTYMLEQCGNNAKTRARKVSALRSFFNYLTKKANLLRTNPVENLEVPALKKSVPRYLTLEESLELLNDTTPASSASYERDFCILTLFLNCGMRLSELVGINLTDIRDDTVRLLGKGNKERIVYLNAACQKALASYLAVRKPPVKTASKDALFLSSRGNRISPRRVEQILEEWLKRAGLAGRGYSPHKLRHTAATLLYQYGEVDIRVLKEILGHVSLSTTEIYTHVSDRQMENAASRSPLSSVSPSARKRVPSVKTDPSETGSEQEPPEFHADPGVQKGDGQTEHRK</sequence>
<protein>
    <submittedName>
        <fullName evidence="15">Tyrosine recombinase XerC</fullName>
    </submittedName>
</protein>
<dbReference type="Gene3D" id="1.10.150.130">
    <property type="match status" value="1"/>
</dbReference>
<keyword evidence="7" id="KW-0229">DNA integration</keyword>
<evidence type="ECO:0000256" key="7">
    <source>
        <dbReference type="ARBA" id="ARBA00022908"/>
    </source>
</evidence>
<keyword evidence="8 11" id="KW-0238">DNA-binding</keyword>